<name>A0A7I8KKP5_SPIIN</name>
<dbReference type="AlphaFoldDB" id="A0A7I8KKP5"/>
<proteinExistence type="predicted"/>
<organism evidence="1 2">
    <name type="scientific">Spirodela intermedia</name>
    <name type="common">Intermediate duckweed</name>
    <dbReference type="NCBI Taxonomy" id="51605"/>
    <lineage>
        <taxon>Eukaryota</taxon>
        <taxon>Viridiplantae</taxon>
        <taxon>Streptophyta</taxon>
        <taxon>Embryophyta</taxon>
        <taxon>Tracheophyta</taxon>
        <taxon>Spermatophyta</taxon>
        <taxon>Magnoliopsida</taxon>
        <taxon>Liliopsida</taxon>
        <taxon>Araceae</taxon>
        <taxon>Lemnoideae</taxon>
        <taxon>Spirodela</taxon>
    </lineage>
</organism>
<protein>
    <submittedName>
        <fullName evidence="1">Uncharacterized protein</fullName>
    </submittedName>
</protein>
<keyword evidence="2" id="KW-1185">Reference proteome</keyword>
<reference evidence="1" key="1">
    <citation type="submission" date="2020-02" db="EMBL/GenBank/DDBJ databases">
        <authorList>
            <person name="Scholz U."/>
            <person name="Mascher M."/>
            <person name="Fiebig A."/>
        </authorList>
    </citation>
    <scope>NUCLEOTIDE SEQUENCE</scope>
</reference>
<gene>
    <name evidence="1" type="ORF">SI8410_06008491</name>
</gene>
<evidence type="ECO:0000313" key="2">
    <source>
        <dbReference type="Proteomes" id="UP000663760"/>
    </source>
</evidence>
<dbReference type="EMBL" id="LR746269">
    <property type="protein sequence ID" value="CAA7397826.1"/>
    <property type="molecule type" value="Genomic_DNA"/>
</dbReference>
<evidence type="ECO:0000313" key="1">
    <source>
        <dbReference type="EMBL" id="CAA7397826.1"/>
    </source>
</evidence>
<sequence>MSCLSSTLLLHQLVSEQVNISIKVKKYHELNLLILMMMIHLKFLLS</sequence>
<dbReference type="Proteomes" id="UP000663760">
    <property type="component" value="Chromosome 6"/>
</dbReference>
<accession>A0A7I8KKP5</accession>